<keyword evidence="3" id="KW-1003">Cell membrane</keyword>
<dbReference type="PANTHER" id="PTHR32196">
    <property type="entry name" value="ABC TRANSPORTER PERMEASE PROTEIN YPHD-RELATED-RELATED"/>
    <property type="match status" value="1"/>
</dbReference>
<organism evidence="9 10">
    <name type="scientific">Aquitalea magnusonii</name>
    <dbReference type="NCBI Taxonomy" id="332411"/>
    <lineage>
        <taxon>Bacteria</taxon>
        <taxon>Pseudomonadati</taxon>
        <taxon>Pseudomonadota</taxon>
        <taxon>Betaproteobacteria</taxon>
        <taxon>Neisseriales</taxon>
        <taxon>Chromobacteriaceae</taxon>
        <taxon>Aquitalea</taxon>
    </lineage>
</organism>
<keyword evidence="7 8" id="KW-0472">Membrane</keyword>
<feature type="transmembrane region" description="Helical" evidence="8">
    <location>
        <begin position="210"/>
        <end position="231"/>
    </location>
</feature>
<evidence type="ECO:0000256" key="5">
    <source>
        <dbReference type="ARBA" id="ARBA00022692"/>
    </source>
</evidence>
<keyword evidence="10" id="KW-1185">Reference proteome</keyword>
<protein>
    <submittedName>
        <fullName evidence="9">Predicted sugar ABC transport system, permease protein YphD</fullName>
    </submittedName>
</protein>
<evidence type="ECO:0000256" key="8">
    <source>
        <dbReference type="SAM" id="Phobius"/>
    </source>
</evidence>
<keyword evidence="4" id="KW-0997">Cell inner membrane</keyword>
<dbReference type="Pfam" id="PF02653">
    <property type="entry name" value="BPD_transp_2"/>
    <property type="match status" value="1"/>
</dbReference>
<evidence type="ECO:0000313" key="10">
    <source>
        <dbReference type="Proteomes" id="UP000198290"/>
    </source>
</evidence>
<reference evidence="9 10" key="2">
    <citation type="journal article" date="2017" name="Genome Announc.">
        <title>Draft genome sequence of Aquitalea magnusonii strain H3, a plant growth-promoting bacterium of duckweed Lemna minor.</title>
        <authorList>
            <person name="Ishizawa H."/>
            <person name="Kuroda M."/>
            <person name="Ike M."/>
        </authorList>
    </citation>
    <scope>NUCLEOTIDE SEQUENCE [LARGE SCALE GENOMIC DNA]</scope>
    <source>
        <strain evidence="9 10">H3</strain>
    </source>
</reference>
<evidence type="ECO:0000313" key="9">
    <source>
        <dbReference type="EMBL" id="BBF87179.1"/>
    </source>
</evidence>
<dbReference type="GO" id="GO:0005886">
    <property type="term" value="C:plasma membrane"/>
    <property type="evidence" value="ECO:0007669"/>
    <property type="project" value="UniProtKB-SubCell"/>
</dbReference>
<name>A0A3G9GKN7_9NEIS</name>
<feature type="transmembrane region" description="Helical" evidence="8">
    <location>
        <begin position="114"/>
        <end position="138"/>
    </location>
</feature>
<sequence length="316" mass="33023">MLSDLIRRYINEIGLILVIALLYFIFSFNAPGFNSLGNQMNILRDAAMVGIAAWAMTLVIIAGEIDVSVGPMVAFSSVCLAYLLQLEISFALSALLILLLGFGLGSVAGMLRGVFGIPSFVATLGLWSILRGLGLFMTDALPVPVEDSNVLDWIAGEIGVFPISAAAMLVIFVFFVFISHKTAFGRSIYAIGGNATAAQLCGINVRAVRILVFALSGLMSAVTGILLTARLGSGNAGAANGMEFDVIAAVVVGGTALAGGKGSLFGSLLGVLVITLIGNGLVLLGIDSFFQQVVRGVIIVLAVLINIQLLQNSRRR</sequence>
<evidence type="ECO:0000256" key="7">
    <source>
        <dbReference type="ARBA" id="ARBA00023136"/>
    </source>
</evidence>
<dbReference type="GO" id="GO:0022857">
    <property type="term" value="F:transmembrane transporter activity"/>
    <property type="evidence" value="ECO:0007669"/>
    <property type="project" value="InterPro"/>
</dbReference>
<evidence type="ECO:0000256" key="6">
    <source>
        <dbReference type="ARBA" id="ARBA00022989"/>
    </source>
</evidence>
<dbReference type="EMBL" id="AP018823">
    <property type="protein sequence ID" value="BBF87179.1"/>
    <property type="molecule type" value="Genomic_DNA"/>
</dbReference>
<feature type="transmembrane region" description="Helical" evidence="8">
    <location>
        <begin position="264"/>
        <end position="286"/>
    </location>
</feature>
<dbReference type="PANTHER" id="PTHR32196:SF21">
    <property type="entry name" value="ABC TRANSPORTER PERMEASE PROTEIN YPHD-RELATED"/>
    <property type="match status" value="1"/>
</dbReference>
<comment type="subcellular location">
    <subcellularLocation>
        <location evidence="1">Cell membrane</location>
        <topology evidence="1">Multi-pass membrane protein</topology>
    </subcellularLocation>
</comment>
<keyword evidence="2" id="KW-0813">Transport</keyword>
<evidence type="ECO:0000256" key="2">
    <source>
        <dbReference type="ARBA" id="ARBA00022448"/>
    </source>
</evidence>
<dbReference type="CDD" id="cd06579">
    <property type="entry name" value="TM_PBP1_transp_AraH_like"/>
    <property type="match status" value="1"/>
</dbReference>
<evidence type="ECO:0000256" key="3">
    <source>
        <dbReference type="ARBA" id="ARBA00022475"/>
    </source>
</evidence>
<keyword evidence="5 8" id="KW-0812">Transmembrane</keyword>
<evidence type="ECO:0000256" key="4">
    <source>
        <dbReference type="ARBA" id="ARBA00022519"/>
    </source>
</evidence>
<dbReference type="InterPro" id="IPR001851">
    <property type="entry name" value="ABC_transp_permease"/>
</dbReference>
<proteinExistence type="predicted"/>
<feature type="transmembrane region" description="Helical" evidence="8">
    <location>
        <begin position="292"/>
        <end position="310"/>
    </location>
</feature>
<reference evidence="10" key="3">
    <citation type="journal article" date="2017" name="Plant Physiol. Biochem.">
        <title>Differential oxidative and antioxidative response of duckweed Lemna minor toward plant growth promoting/inhibiting bacteria.</title>
        <authorList>
            <person name="Ishizawa H."/>
            <person name="Kuroda M."/>
            <person name="Morikawa M."/>
            <person name="Ike M."/>
        </authorList>
    </citation>
    <scope>NUCLEOTIDE SEQUENCE [LARGE SCALE GENOMIC DNA]</scope>
    <source>
        <strain evidence="10">H3</strain>
    </source>
</reference>
<accession>A0A3G9GKN7</accession>
<dbReference type="Proteomes" id="UP000198290">
    <property type="component" value="Chromosome"/>
</dbReference>
<feature type="transmembrane region" description="Helical" evidence="8">
    <location>
        <begin position="158"/>
        <end position="178"/>
    </location>
</feature>
<gene>
    <name evidence="9" type="ORF">DLM_3593</name>
</gene>
<feature type="transmembrane region" description="Helical" evidence="8">
    <location>
        <begin position="82"/>
        <end position="102"/>
    </location>
</feature>
<feature type="transmembrane region" description="Helical" evidence="8">
    <location>
        <begin position="12"/>
        <end position="30"/>
    </location>
</feature>
<reference evidence="10" key="1">
    <citation type="journal article" date="2017" name="Biotechnol. Biofuels">
        <title>Evaluation of environmental bacterial communities as a factor affecting the growth of duckweed Lemna minor.</title>
        <authorList>
            <person name="Ishizawa H."/>
            <person name="Kuroda M."/>
            <person name="Morikawa M."/>
            <person name="Ike M."/>
        </authorList>
    </citation>
    <scope>NUCLEOTIDE SEQUENCE [LARGE SCALE GENOMIC DNA]</scope>
    <source>
        <strain evidence="10">H3</strain>
    </source>
</reference>
<dbReference type="KEGG" id="amah:DLM_3593"/>
<keyword evidence="6 8" id="KW-1133">Transmembrane helix</keyword>
<dbReference type="AlphaFoldDB" id="A0A3G9GKN7"/>
<feature type="transmembrane region" description="Helical" evidence="8">
    <location>
        <begin position="42"/>
        <end position="62"/>
    </location>
</feature>
<evidence type="ECO:0000256" key="1">
    <source>
        <dbReference type="ARBA" id="ARBA00004651"/>
    </source>
</evidence>